<evidence type="ECO:0000313" key="2">
    <source>
        <dbReference type="Proteomes" id="UP001271007"/>
    </source>
</evidence>
<evidence type="ECO:0008006" key="3">
    <source>
        <dbReference type="Google" id="ProtNLM"/>
    </source>
</evidence>
<evidence type="ECO:0000313" key="1">
    <source>
        <dbReference type="EMBL" id="KAK3049012.1"/>
    </source>
</evidence>
<dbReference type="InterPro" id="IPR009291">
    <property type="entry name" value="Vps62"/>
</dbReference>
<dbReference type="Proteomes" id="UP001271007">
    <property type="component" value="Unassembled WGS sequence"/>
</dbReference>
<comment type="caution">
    <text evidence="1">The sequence shown here is derived from an EMBL/GenBank/DDBJ whole genome shotgun (WGS) entry which is preliminary data.</text>
</comment>
<accession>A0AAJ0D8F5</accession>
<gene>
    <name evidence="1" type="ORF">LTR09_009666</name>
</gene>
<dbReference type="EMBL" id="JAWDJX010000043">
    <property type="protein sequence ID" value="KAK3049012.1"/>
    <property type="molecule type" value="Genomic_DNA"/>
</dbReference>
<protein>
    <recommendedName>
        <fullName evidence="3">Vacuolar protein sorting-associated protein 62</fullName>
    </recommendedName>
</protein>
<dbReference type="PANTHER" id="PTHR48174">
    <property type="entry name" value="DUF946 FAMILY PROTEIN"/>
    <property type="match status" value="1"/>
</dbReference>
<organism evidence="1 2">
    <name type="scientific">Extremus antarcticus</name>
    <dbReference type="NCBI Taxonomy" id="702011"/>
    <lineage>
        <taxon>Eukaryota</taxon>
        <taxon>Fungi</taxon>
        <taxon>Dikarya</taxon>
        <taxon>Ascomycota</taxon>
        <taxon>Pezizomycotina</taxon>
        <taxon>Dothideomycetes</taxon>
        <taxon>Dothideomycetidae</taxon>
        <taxon>Mycosphaerellales</taxon>
        <taxon>Extremaceae</taxon>
        <taxon>Extremus</taxon>
    </lineage>
</organism>
<name>A0AAJ0D8F5_9PEZI</name>
<dbReference type="Pfam" id="PF06101">
    <property type="entry name" value="Vps62"/>
    <property type="match status" value="1"/>
</dbReference>
<keyword evidence="2" id="KW-1185">Reference proteome</keyword>
<sequence length="337" mass="37406">MLSLLLFAALALTAPLEKRQAPSGVPAFAVTYAPVAYLHSQEQYFPSDIGSQLAHTEPRVNYTLITNISDPLSLDNLDQLNQFGRGGQDVYLTSVDDIETNPVWLDGVKPDSNGLTDGAISSAVIVNDHKDGVVDVFYFYFYAYDFGGVYFNRNIGNHVGDWEYTMVRFRSGKPKAIWYSQHSNGQAFKYPVVEKYNGGSRPVVYVANGTHANYAVSGTHDHTIPNINLPNGAVQDYTDKGAFWDPIASAYWFSYDASNGVFTAYDGSTPTNWLKYLGRWGDKQYADSDPRQEDILDIPGLYKYTNGPTGPEDKQLNRTKVCPDNGNLCIVRFVLGP</sequence>
<reference evidence="1" key="1">
    <citation type="submission" date="2023-04" db="EMBL/GenBank/DDBJ databases">
        <title>Black Yeasts Isolated from many extreme environments.</title>
        <authorList>
            <person name="Coleine C."/>
            <person name="Stajich J.E."/>
            <person name="Selbmann L."/>
        </authorList>
    </citation>
    <scope>NUCLEOTIDE SEQUENCE</scope>
    <source>
        <strain evidence="1">CCFEE 5312</strain>
    </source>
</reference>
<proteinExistence type="predicted"/>
<dbReference type="PANTHER" id="PTHR48174:SF5">
    <property type="entry name" value="VACUOLAR PROTEIN SORTING-ASSOCIATED PROTEIN 62"/>
    <property type="match status" value="1"/>
</dbReference>
<dbReference type="AlphaFoldDB" id="A0AAJ0D8F5"/>